<dbReference type="InterPro" id="IPR006680">
    <property type="entry name" value="Amidohydro-rel"/>
</dbReference>
<dbReference type="PANTHER" id="PTHR43794">
    <property type="entry name" value="AMINOHYDROLASE SSNA-RELATED"/>
    <property type="match status" value="1"/>
</dbReference>
<feature type="domain" description="Amidohydrolase-related" evidence="6">
    <location>
        <begin position="66"/>
        <end position="414"/>
    </location>
</feature>
<comment type="function">
    <text evidence="5">Catalyzes the deamination of 5-methylthioadenosine and S-adenosyl-L-homocysteine into 5-methylthioinosine and S-inosyl-L-homocysteine, respectively. Is also able to deaminate adenosine.</text>
</comment>
<dbReference type="EC" id="3.5.4.31" evidence="5"/>
<protein>
    <recommendedName>
        <fullName evidence="5">5-methylthioadenosine/S-adenosylhomocysteine deaminase</fullName>
        <shortName evidence="5">MTA/SAH deaminase</shortName>
        <ecNumber evidence="5">3.5.4.28</ecNumber>
        <ecNumber evidence="5">3.5.4.31</ecNumber>
    </recommendedName>
</protein>
<dbReference type="PANTHER" id="PTHR43794:SF11">
    <property type="entry name" value="AMIDOHYDROLASE-RELATED DOMAIN-CONTAINING PROTEIN"/>
    <property type="match status" value="1"/>
</dbReference>
<gene>
    <name evidence="5" type="primary">mtaD</name>
    <name evidence="7" type="ORF">SFMTTN_0794</name>
</gene>
<dbReference type="InterPro" id="IPR011059">
    <property type="entry name" value="Metal-dep_hydrolase_composite"/>
</dbReference>
<proteinExistence type="inferred from homology"/>
<evidence type="ECO:0000256" key="4">
    <source>
        <dbReference type="ARBA" id="ARBA00022833"/>
    </source>
</evidence>
<feature type="binding site" evidence="5">
    <location>
        <position position="223"/>
    </location>
    <ligand>
        <name>Zn(2+)</name>
        <dbReference type="ChEBI" id="CHEBI:29105"/>
    </ligand>
</feature>
<dbReference type="InterPro" id="IPR050287">
    <property type="entry name" value="MTA/SAH_deaminase"/>
</dbReference>
<dbReference type="InterPro" id="IPR032466">
    <property type="entry name" value="Metal_Hydrolase"/>
</dbReference>
<feature type="binding site" evidence="5">
    <location>
        <position position="311"/>
    </location>
    <ligand>
        <name>Zn(2+)</name>
        <dbReference type="ChEBI" id="CHEBI:29105"/>
    </ligand>
</feature>
<dbReference type="SUPFAM" id="SSF51338">
    <property type="entry name" value="Composite domain of metallo-dependent hydrolases"/>
    <property type="match status" value="1"/>
</dbReference>
<comment type="similarity">
    <text evidence="5">Belongs to the metallo-dependent hydrolases superfamily. MTA/SAH deaminase family.</text>
</comment>
<keyword evidence="3 5" id="KW-0378">Hydrolase</keyword>
<feature type="binding site" evidence="5">
    <location>
        <position position="226"/>
    </location>
    <ligand>
        <name>substrate</name>
    </ligand>
</feature>
<keyword evidence="4 5" id="KW-0862">Zinc</keyword>
<evidence type="ECO:0000256" key="3">
    <source>
        <dbReference type="ARBA" id="ARBA00022801"/>
    </source>
</evidence>
<dbReference type="FunFam" id="3.20.20.140:FF:000014">
    <property type="entry name" value="5-methylthioadenosine/S-adenosylhomocysteine deaminase"/>
    <property type="match status" value="1"/>
</dbReference>
<feature type="binding site" evidence="5">
    <location>
        <position position="196"/>
    </location>
    <ligand>
        <name>substrate</name>
    </ligand>
</feature>
<dbReference type="GO" id="GO:0090614">
    <property type="term" value="F:5'-methylthioadenosine deaminase activity"/>
    <property type="evidence" value="ECO:0007669"/>
    <property type="project" value="UniProtKB-UniRule"/>
</dbReference>
<comment type="cofactor">
    <cofactor evidence="5">
        <name>Zn(2+)</name>
        <dbReference type="ChEBI" id="CHEBI:29105"/>
    </cofactor>
    <text evidence="5">Binds 1 zinc ion per subunit.</text>
</comment>
<feature type="binding site" evidence="5">
    <location>
        <position position="103"/>
    </location>
    <ligand>
        <name>substrate</name>
    </ligand>
</feature>
<comment type="similarity">
    <text evidence="1">Belongs to the metallo-dependent hydrolases superfamily. ATZ/TRZ family.</text>
</comment>
<dbReference type="RefSeq" id="WP_124703834.1">
    <property type="nucleotide sequence ID" value="NZ_BGOW01000004.1"/>
</dbReference>
<comment type="catalytic activity">
    <reaction evidence="5">
        <text>S-methyl-5'-thioadenosine + H2O + H(+) = S-methyl-5'-thioinosine + NH4(+)</text>
        <dbReference type="Rhea" id="RHEA:25025"/>
        <dbReference type="ChEBI" id="CHEBI:15377"/>
        <dbReference type="ChEBI" id="CHEBI:15378"/>
        <dbReference type="ChEBI" id="CHEBI:17509"/>
        <dbReference type="ChEBI" id="CHEBI:28938"/>
        <dbReference type="ChEBI" id="CHEBI:48595"/>
        <dbReference type="EC" id="3.5.4.31"/>
    </reaction>
</comment>
<dbReference type="HAMAP" id="MF_01281">
    <property type="entry name" value="MTA_SAH_deamin"/>
    <property type="match status" value="1"/>
</dbReference>
<evidence type="ECO:0000313" key="8">
    <source>
        <dbReference type="Proteomes" id="UP000286806"/>
    </source>
</evidence>
<feature type="binding site" evidence="5">
    <location>
        <position position="76"/>
    </location>
    <ligand>
        <name>Zn(2+)</name>
        <dbReference type="ChEBI" id="CHEBI:29105"/>
    </ligand>
</feature>
<comment type="caution">
    <text evidence="5">Lacks conserved residue(s) required for the propagation of feature annotation.</text>
</comment>
<reference evidence="7 8" key="1">
    <citation type="journal article" date="2019" name="Front. Microbiol.">
        <title>Genomes of Neutrophilic Sulfur-Oxidizing Chemolithoautotrophs Representing 9 Proteobacterial Species From 8 Genera.</title>
        <authorList>
            <person name="Watanabe T."/>
            <person name="Kojima H."/>
            <person name="Umezawa K."/>
            <person name="Hori C."/>
            <person name="Takasuka T.E."/>
            <person name="Kato Y."/>
            <person name="Fukui M."/>
        </authorList>
    </citation>
    <scope>NUCLEOTIDE SEQUENCE [LARGE SCALE GENOMIC DNA]</scope>
    <source>
        <strain evidence="7 8">TTN</strain>
    </source>
</reference>
<dbReference type="Gene3D" id="2.30.40.10">
    <property type="entry name" value="Urease, subunit C, domain 1"/>
    <property type="match status" value="1"/>
</dbReference>
<dbReference type="EC" id="3.5.4.28" evidence="5"/>
<dbReference type="OrthoDB" id="9807210at2"/>
<evidence type="ECO:0000256" key="1">
    <source>
        <dbReference type="ARBA" id="ARBA00006745"/>
    </source>
</evidence>
<evidence type="ECO:0000259" key="6">
    <source>
        <dbReference type="Pfam" id="PF01979"/>
    </source>
</evidence>
<dbReference type="GO" id="GO:0050270">
    <property type="term" value="F:S-adenosylhomocysteine deaminase activity"/>
    <property type="evidence" value="ECO:0007669"/>
    <property type="project" value="UniProtKB-UniRule"/>
</dbReference>
<name>A0A401JBI0_9PROT</name>
<feature type="binding site" evidence="5">
    <location>
        <position position="311"/>
    </location>
    <ligand>
        <name>substrate</name>
    </ligand>
</feature>
<comment type="caution">
    <text evidence="7">The sequence shown here is derived from an EMBL/GenBank/DDBJ whole genome shotgun (WGS) entry which is preliminary data.</text>
</comment>
<dbReference type="NCBIfam" id="NF006549">
    <property type="entry name" value="PRK09045.1"/>
    <property type="match status" value="1"/>
</dbReference>
<dbReference type="Gene3D" id="3.20.20.140">
    <property type="entry name" value="Metal-dependent hydrolases"/>
    <property type="match status" value="1"/>
</dbReference>
<dbReference type="SUPFAM" id="SSF51556">
    <property type="entry name" value="Metallo-dependent hydrolases"/>
    <property type="match status" value="1"/>
</dbReference>
<dbReference type="GO" id="GO:0046872">
    <property type="term" value="F:metal ion binding"/>
    <property type="evidence" value="ECO:0007669"/>
    <property type="project" value="UniProtKB-KW"/>
</dbReference>
<evidence type="ECO:0000313" key="7">
    <source>
        <dbReference type="EMBL" id="GBL44993.1"/>
    </source>
</evidence>
<dbReference type="InterPro" id="IPR023512">
    <property type="entry name" value="Deaminase_MtaD/DadD"/>
</dbReference>
<dbReference type="Proteomes" id="UP000286806">
    <property type="component" value="Unassembled WGS sequence"/>
</dbReference>
<keyword evidence="2 5" id="KW-0479">Metal-binding</keyword>
<dbReference type="Pfam" id="PF01979">
    <property type="entry name" value="Amidohydro_1"/>
    <property type="match status" value="1"/>
</dbReference>
<keyword evidence="8" id="KW-1185">Reference proteome</keyword>
<dbReference type="AlphaFoldDB" id="A0A401JBI0"/>
<sequence length="442" mass="47918">MPETPAHPVETLIEARWVIPVEPSDAVLTDHSVAVDGGRIVAILPTEEARRRFVAQRYYRLTDHALIPGLINLHTHAAMTLLRGYSDDLPLMEWLKAHIWPAENRHMSPDFVRDGTRIACAEMLRGGTTCFNDMYFFPEAVAEAALDAGMRAAIGLIVIDFPTAYAGDSDDYLNKGFALRDRLRDEPLLSFTLAPHAPYTVGDKTFKKIATFASQLDLPVHVHLHETEDEIHQSLAQHNLRPLARLQNLGLLGPGLIAVHGVHLTPDEQALLAEQGCHVAHCPASNLKLASGFAPIATLAGHGVNIGIGTDGAASNNKLDLFSEMRLAALLAKGVTGDAAALPAHTALQMATLNGARALGLDDRIGSLAPGKLADIVAVDLSGIETQPCFDPISALVYAAGREQVSHVWVNGELRLDNRQLTSLDERELKLTANVWQSRITH</sequence>
<organism evidence="7 8">
    <name type="scientific">Sulfuriferula multivorans</name>
    <dbReference type="NCBI Taxonomy" id="1559896"/>
    <lineage>
        <taxon>Bacteria</taxon>
        <taxon>Pseudomonadati</taxon>
        <taxon>Pseudomonadota</taxon>
        <taxon>Betaproteobacteria</taxon>
        <taxon>Nitrosomonadales</taxon>
        <taxon>Sulfuricellaceae</taxon>
        <taxon>Sulfuriferula</taxon>
    </lineage>
</organism>
<evidence type="ECO:0000256" key="2">
    <source>
        <dbReference type="ARBA" id="ARBA00022723"/>
    </source>
</evidence>
<feature type="binding site" evidence="5">
    <location>
        <position position="74"/>
    </location>
    <ligand>
        <name>Zn(2+)</name>
        <dbReference type="ChEBI" id="CHEBI:29105"/>
    </ligand>
</feature>
<dbReference type="CDD" id="cd01298">
    <property type="entry name" value="ATZ_TRZ_like"/>
    <property type="match status" value="1"/>
</dbReference>
<comment type="catalytic activity">
    <reaction evidence="5">
        <text>S-adenosyl-L-homocysteine + H2O + H(+) = S-inosyl-L-homocysteine + NH4(+)</text>
        <dbReference type="Rhea" id="RHEA:20716"/>
        <dbReference type="ChEBI" id="CHEBI:15377"/>
        <dbReference type="ChEBI" id="CHEBI:15378"/>
        <dbReference type="ChEBI" id="CHEBI:28938"/>
        <dbReference type="ChEBI" id="CHEBI:57856"/>
        <dbReference type="ChEBI" id="CHEBI:57985"/>
        <dbReference type="EC" id="3.5.4.28"/>
    </reaction>
</comment>
<dbReference type="EMBL" id="BGOW01000004">
    <property type="protein sequence ID" value="GBL44993.1"/>
    <property type="molecule type" value="Genomic_DNA"/>
</dbReference>
<accession>A0A401JBI0</accession>
<evidence type="ECO:0000256" key="5">
    <source>
        <dbReference type="HAMAP-Rule" id="MF_01281"/>
    </source>
</evidence>